<gene>
    <name evidence="1" type="ORF">AWB75_06644</name>
</gene>
<evidence type="ECO:0000313" key="2">
    <source>
        <dbReference type="Proteomes" id="UP000054870"/>
    </source>
</evidence>
<proteinExistence type="predicted"/>
<dbReference type="EMBL" id="FCOF02000063">
    <property type="protein sequence ID" value="SAK93191.1"/>
    <property type="molecule type" value="Genomic_DNA"/>
</dbReference>
<dbReference type="Proteomes" id="UP000054870">
    <property type="component" value="Unassembled WGS sequence"/>
</dbReference>
<protein>
    <submittedName>
        <fullName evidence="1">Uncharacterized protein</fullName>
    </submittedName>
</protein>
<name>A0A158DF35_9BURK</name>
<accession>A0A158DF35</accession>
<sequence length="111" mass="11809">MFLPQHAEQSVSDVAYETGTDVEVVPGQSLVVPLVPVAKLESTMQDHGDVPAVGFSQVYVDNLPNHCEACADLKSYGYRSVGFGAQTIVSLTDNAVTATTLFGGFLVFVSR</sequence>
<keyword evidence="2" id="KW-1185">Reference proteome</keyword>
<evidence type="ECO:0000313" key="1">
    <source>
        <dbReference type="EMBL" id="SAK93191.1"/>
    </source>
</evidence>
<comment type="caution">
    <text evidence="1">The sequence shown here is derived from an EMBL/GenBank/DDBJ whole genome shotgun (WGS) entry which is preliminary data.</text>
</comment>
<dbReference type="AlphaFoldDB" id="A0A158DF35"/>
<reference evidence="1" key="1">
    <citation type="submission" date="2016-01" db="EMBL/GenBank/DDBJ databases">
        <authorList>
            <person name="Peeters C."/>
        </authorList>
    </citation>
    <scope>NUCLEOTIDE SEQUENCE [LARGE SCALE GENOMIC DNA]</scope>
    <source>
        <strain evidence="1">LMG 29318</strain>
    </source>
</reference>
<organism evidence="1 2">
    <name type="scientific">Caballeronia catudaia</name>
    <dbReference type="NCBI Taxonomy" id="1777136"/>
    <lineage>
        <taxon>Bacteria</taxon>
        <taxon>Pseudomonadati</taxon>
        <taxon>Pseudomonadota</taxon>
        <taxon>Betaproteobacteria</taxon>
        <taxon>Burkholderiales</taxon>
        <taxon>Burkholderiaceae</taxon>
        <taxon>Caballeronia</taxon>
    </lineage>
</organism>